<dbReference type="CDD" id="cd01650">
    <property type="entry name" value="RT_nLTR_like"/>
    <property type="match status" value="1"/>
</dbReference>
<dbReference type="CDD" id="cd06222">
    <property type="entry name" value="RNase_H_like"/>
    <property type="match status" value="1"/>
</dbReference>
<evidence type="ECO:0000259" key="1">
    <source>
        <dbReference type="PROSITE" id="PS50878"/>
    </source>
</evidence>
<dbReference type="SUPFAM" id="SSF56219">
    <property type="entry name" value="DNase I-like"/>
    <property type="match status" value="1"/>
</dbReference>
<dbReference type="InterPro" id="IPR036691">
    <property type="entry name" value="Endo/exonu/phosph_ase_sf"/>
</dbReference>
<name>A0A803P8L6_CANSA</name>
<accession>A0A803P8L6</accession>
<organism evidence="2 3">
    <name type="scientific">Cannabis sativa</name>
    <name type="common">Hemp</name>
    <name type="synonym">Marijuana</name>
    <dbReference type="NCBI Taxonomy" id="3483"/>
    <lineage>
        <taxon>Eukaryota</taxon>
        <taxon>Viridiplantae</taxon>
        <taxon>Streptophyta</taxon>
        <taxon>Embryophyta</taxon>
        <taxon>Tracheophyta</taxon>
        <taxon>Spermatophyta</taxon>
        <taxon>Magnoliopsida</taxon>
        <taxon>eudicotyledons</taxon>
        <taxon>Gunneridae</taxon>
        <taxon>Pentapetalae</taxon>
        <taxon>rosids</taxon>
        <taxon>fabids</taxon>
        <taxon>Rosales</taxon>
        <taxon>Cannabaceae</taxon>
        <taxon>Cannabis</taxon>
    </lineage>
</organism>
<dbReference type="PANTHER" id="PTHR33116:SF86">
    <property type="entry name" value="REVERSE TRANSCRIPTASE DOMAIN-CONTAINING PROTEIN"/>
    <property type="match status" value="1"/>
</dbReference>
<proteinExistence type="predicted"/>
<dbReference type="EMBL" id="UZAU01000251">
    <property type="status" value="NOT_ANNOTATED_CDS"/>
    <property type="molecule type" value="Genomic_DNA"/>
</dbReference>
<dbReference type="AlphaFoldDB" id="A0A803P8L6"/>
<dbReference type="Pfam" id="PF13456">
    <property type="entry name" value="RVT_3"/>
    <property type="match status" value="1"/>
</dbReference>
<evidence type="ECO:0000313" key="3">
    <source>
        <dbReference type="Proteomes" id="UP000596661"/>
    </source>
</evidence>
<sequence length="988" mass="111080">MFKGAWVCGGDFNEIFSHSEKHGGNSKLDCLMYNFRKVISKCALKEISTEGGMFTWCNGRAANLVFEKLDRVFCNPDWLEKFHKCSVSLLDWRTSDHRPLVFKAQVSNVGRKENMPWGSRFHFEKAWADNDECMEIIKEVWSNKYSRQPMVNLNFLLKGCGDKLQRWNKLQKTALNSRLKELKEKINRLAQSCNPSDGYEENRKLLEPFDENDVKNALFQIHPLKAPGKDGLPSLFFQKHWDIVGPDVTEACLEILNLNKDCRSINETLICLIPKVKQPTKMSEFRPISLCNVVYKVVAKCLANRMKGSLDNAISSNQSAFIGGRLIQDNAILRFESLHCMRKGRFGNGKKMALKLDMSKAYDRVEWDFLEAMMTCLGYEEAWISKVMNCVRSVSFSILINGSIQGNFTPERGLRQGDPLSPFLFLLCSEGLSCLLHEAERAGQIHGLRFGNLEHKLSHLLFADDSLVFLNASIEESLALKEVLYNYSQLSGQSINLEKSNLCVGGKISTELAEALAANLGVSLVKTHTKYLGMPTFVGKNKKEVFGKIRDRVEAKLQGWKVGLFSQAGKEILIKAIVQALPCYAMSCFRISKGILHEIESMIASFWWGASSKKHKIHWGSWEKMCKLKEQGGMGFRELESFNQALLAKQGWKILTNPDCLMAKVLKALYFPNNNFLEAKVGHYGSHIWRGIVWGRELLLKGYRWHIGNGLTIRINEDPWLPRGAPFALRSKVNVPEGVTIHTLLNHDGSWKCDELTGWFHHEDIPWVLGINPNREREDIIGWSFTPNGQYTVASGYKLRFSHLQLQTDSTPPLPSMKKSPVSWSPPPSGTFMINTDASLVVGQPGCGLGMVIRDHLGAVVVAETIFIPGCLSVNMAESLAIRSGLKLADCWSLSNICISSDCQSVSHALNGDNHSITDWGLMVKDCIKAKENFNLVSFLFSPRQCNKVANCLASWARLFKTSEVWTSSMPLCAAAVLEADLPCCVCL</sequence>
<dbReference type="Pfam" id="PF00078">
    <property type="entry name" value="RVT_1"/>
    <property type="match status" value="1"/>
</dbReference>
<dbReference type="PANTHER" id="PTHR33116">
    <property type="entry name" value="REVERSE TRANSCRIPTASE ZINC-BINDING DOMAIN-CONTAINING PROTEIN-RELATED-RELATED"/>
    <property type="match status" value="1"/>
</dbReference>
<protein>
    <recommendedName>
        <fullName evidence="1">Reverse transcriptase domain-containing protein</fullName>
    </recommendedName>
</protein>
<dbReference type="InterPro" id="IPR044730">
    <property type="entry name" value="RNase_H-like_dom_plant"/>
</dbReference>
<dbReference type="InterPro" id="IPR043502">
    <property type="entry name" value="DNA/RNA_pol_sf"/>
</dbReference>
<feature type="domain" description="Reverse transcriptase" evidence="1">
    <location>
        <begin position="254"/>
        <end position="524"/>
    </location>
</feature>
<evidence type="ECO:0000313" key="2">
    <source>
        <dbReference type="EnsemblPlants" id="cds.evm.model.03.335"/>
    </source>
</evidence>
<dbReference type="InterPro" id="IPR036397">
    <property type="entry name" value="RNaseH_sf"/>
</dbReference>
<dbReference type="InterPro" id="IPR012337">
    <property type="entry name" value="RNaseH-like_sf"/>
</dbReference>
<keyword evidence="3" id="KW-1185">Reference proteome</keyword>
<reference evidence="2" key="1">
    <citation type="submission" date="2018-11" db="EMBL/GenBank/DDBJ databases">
        <authorList>
            <person name="Grassa J C."/>
        </authorList>
    </citation>
    <scope>NUCLEOTIDE SEQUENCE [LARGE SCALE GENOMIC DNA]</scope>
</reference>
<dbReference type="Gene3D" id="3.30.420.10">
    <property type="entry name" value="Ribonuclease H-like superfamily/Ribonuclease H"/>
    <property type="match status" value="1"/>
</dbReference>
<dbReference type="Gene3D" id="3.60.10.10">
    <property type="entry name" value="Endonuclease/exonuclease/phosphatase"/>
    <property type="match status" value="1"/>
</dbReference>
<reference evidence="2" key="2">
    <citation type="submission" date="2021-03" db="UniProtKB">
        <authorList>
            <consortium name="EnsemblPlants"/>
        </authorList>
    </citation>
    <scope>IDENTIFICATION</scope>
</reference>
<dbReference type="GO" id="GO:0004523">
    <property type="term" value="F:RNA-DNA hybrid ribonuclease activity"/>
    <property type="evidence" value="ECO:0007669"/>
    <property type="project" value="InterPro"/>
</dbReference>
<dbReference type="SUPFAM" id="SSF53098">
    <property type="entry name" value="Ribonuclease H-like"/>
    <property type="match status" value="1"/>
</dbReference>
<dbReference type="SUPFAM" id="SSF56672">
    <property type="entry name" value="DNA/RNA polymerases"/>
    <property type="match status" value="1"/>
</dbReference>
<dbReference type="PROSITE" id="PS50878">
    <property type="entry name" value="RT_POL"/>
    <property type="match status" value="1"/>
</dbReference>
<dbReference type="InterPro" id="IPR000477">
    <property type="entry name" value="RT_dom"/>
</dbReference>
<dbReference type="Gramene" id="evm.model.03.335">
    <property type="protein sequence ID" value="cds.evm.model.03.335"/>
    <property type="gene ID" value="evm.TU.03.335"/>
</dbReference>
<dbReference type="EnsemblPlants" id="evm.model.03.335">
    <property type="protein sequence ID" value="cds.evm.model.03.335"/>
    <property type="gene ID" value="evm.TU.03.335"/>
</dbReference>
<dbReference type="InterPro" id="IPR002156">
    <property type="entry name" value="RNaseH_domain"/>
</dbReference>
<dbReference type="GO" id="GO:0003676">
    <property type="term" value="F:nucleic acid binding"/>
    <property type="evidence" value="ECO:0007669"/>
    <property type="project" value="InterPro"/>
</dbReference>
<dbReference type="Proteomes" id="UP000596661">
    <property type="component" value="Chromosome 3"/>
</dbReference>